<evidence type="ECO:0000256" key="5">
    <source>
        <dbReference type="ARBA" id="ARBA00022771"/>
    </source>
</evidence>
<evidence type="ECO:0000256" key="6">
    <source>
        <dbReference type="ARBA" id="ARBA00022833"/>
    </source>
</evidence>
<name>A0ABQ9EQG3_TEGGR</name>
<comment type="similarity">
    <text evidence="2">Belongs to the MYT1 family.</text>
</comment>
<dbReference type="Gene3D" id="4.10.320.30">
    <property type="match status" value="3"/>
</dbReference>
<proteinExistence type="inferred from homology"/>
<dbReference type="InterPro" id="IPR036060">
    <property type="entry name" value="Znf_C2H2C_sf"/>
</dbReference>
<keyword evidence="10" id="KW-0175">Coiled coil</keyword>
<accession>A0ABQ9EQG3</accession>
<gene>
    <name evidence="12" type="ORF">KUTeg_017146</name>
</gene>
<keyword evidence="13" id="KW-1185">Reference proteome</keyword>
<evidence type="ECO:0000256" key="3">
    <source>
        <dbReference type="ARBA" id="ARBA00022723"/>
    </source>
</evidence>
<evidence type="ECO:0000256" key="8">
    <source>
        <dbReference type="ARBA" id="ARBA00023163"/>
    </source>
</evidence>
<dbReference type="EMBL" id="JARBDR010000813">
    <property type="protein sequence ID" value="KAJ8306601.1"/>
    <property type="molecule type" value="Genomic_DNA"/>
</dbReference>
<evidence type="ECO:0000313" key="13">
    <source>
        <dbReference type="Proteomes" id="UP001217089"/>
    </source>
</evidence>
<dbReference type="SUPFAM" id="SSF103637">
    <property type="entry name" value="CCHHC domain"/>
    <property type="match status" value="3"/>
</dbReference>
<keyword evidence="5" id="KW-0863">Zinc-finger</keyword>
<feature type="region of interest" description="Disordered" evidence="11">
    <location>
        <begin position="1"/>
        <end position="42"/>
    </location>
</feature>
<sequence length="314" mass="34416">MKIRSPSESSFSSEIKQEVDWPESPLESPRLKSTREKDTQHCPTVGCDGSGHVTGNYTSHRSVSGCPLADKATIQANQVEHKCPTPGCDGSGHVTGNYTSHRSLSGCPRAAKLKKILGKEGDRKDDEPLKCLRCPTPGCDGSGHANGSFLTHRSLSGCPRATQAMKKAKLSPAELTHLHQKLLNGEDLDNDEELQLMETEIQEIRASNTAIESQIVKLRSEVVTLETQVQQEERENNAIEEQTNSLTEYLNSLKKKVISILSNLNLPQFNSNAVNEDNLEACINQLQNLCSVNTTGETILYSTMNLSMSEIQVA</sequence>
<keyword evidence="8" id="KW-0804">Transcription</keyword>
<keyword evidence="4" id="KW-0677">Repeat</keyword>
<evidence type="ECO:0000313" key="12">
    <source>
        <dbReference type="EMBL" id="KAJ8306601.1"/>
    </source>
</evidence>
<evidence type="ECO:0000256" key="7">
    <source>
        <dbReference type="ARBA" id="ARBA00023015"/>
    </source>
</evidence>
<comment type="caution">
    <text evidence="12">The sequence shown here is derived from an EMBL/GenBank/DDBJ whole genome shotgun (WGS) entry which is preliminary data.</text>
</comment>
<evidence type="ECO:0000256" key="9">
    <source>
        <dbReference type="ARBA" id="ARBA00023242"/>
    </source>
</evidence>
<evidence type="ECO:0000256" key="4">
    <source>
        <dbReference type="ARBA" id="ARBA00022737"/>
    </source>
</evidence>
<comment type="subcellular location">
    <subcellularLocation>
        <location evidence="1">Nucleus</location>
    </subcellularLocation>
</comment>
<organism evidence="12 13">
    <name type="scientific">Tegillarca granosa</name>
    <name type="common">Malaysian cockle</name>
    <name type="synonym">Anadara granosa</name>
    <dbReference type="NCBI Taxonomy" id="220873"/>
    <lineage>
        <taxon>Eukaryota</taxon>
        <taxon>Metazoa</taxon>
        <taxon>Spiralia</taxon>
        <taxon>Lophotrochozoa</taxon>
        <taxon>Mollusca</taxon>
        <taxon>Bivalvia</taxon>
        <taxon>Autobranchia</taxon>
        <taxon>Pteriomorphia</taxon>
        <taxon>Arcoida</taxon>
        <taxon>Arcoidea</taxon>
        <taxon>Arcidae</taxon>
        <taxon>Tegillarca</taxon>
    </lineage>
</organism>
<dbReference type="PROSITE" id="PS51802">
    <property type="entry name" value="ZF_CCHHC"/>
    <property type="match status" value="3"/>
</dbReference>
<dbReference type="PANTHER" id="PTHR10816">
    <property type="entry name" value="MYELIN TRANSCRIPTION FACTOR 1-RELATED"/>
    <property type="match status" value="1"/>
</dbReference>
<feature type="compositionally biased region" description="Low complexity" evidence="11">
    <location>
        <begin position="1"/>
        <end position="14"/>
    </location>
</feature>
<evidence type="ECO:0000256" key="11">
    <source>
        <dbReference type="SAM" id="MobiDB-lite"/>
    </source>
</evidence>
<keyword evidence="9" id="KW-0539">Nucleus</keyword>
<dbReference type="InterPro" id="IPR002515">
    <property type="entry name" value="Znf_C2H2C"/>
</dbReference>
<keyword evidence="3" id="KW-0479">Metal-binding</keyword>
<reference evidence="12 13" key="1">
    <citation type="submission" date="2022-12" db="EMBL/GenBank/DDBJ databases">
        <title>Chromosome-level genome of Tegillarca granosa.</title>
        <authorList>
            <person name="Kim J."/>
        </authorList>
    </citation>
    <scope>NUCLEOTIDE SEQUENCE [LARGE SCALE GENOMIC DNA]</scope>
    <source>
        <strain evidence="12">Teg-2019</strain>
        <tissue evidence="12">Adductor muscle</tissue>
    </source>
</reference>
<evidence type="ECO:0000256" key="1">
    <source>
        <dbReference type="ARBA" id="ARBA00004123"/>
    </source>
</evidence>
<dbReference type="Pfam" id="PF01530">
    <property type="entry name" value="zf-C2HC"/>
    <property type="match status" value="3"/>
</dbReference>
<protein>
    <submittedName>
        <fullName evidence="12">Uncharacterized protein</fullName>
    </submittedName>
</protein>
<feature type="compositionally biased region" description="Basic and acidic residues" evidence="11">
    <location>
        <begin position="29"/>
        <end position="40"/>
    </location>
</feature>
<feature type="coiled-coil region" evidence="10">
    <location>
        <begin position="194"/>
        <end position="249"/>
    </location>
</feature>
<dbReference type="Proteomes" id="UP001217089">
    <property type="component" value="Unassembled WGS sequence"/>
</dbReference>
<keyword evidence="6" id="KW-0862">Zinc</keyword>
<evidence type="ECO:0000256" key="10">
    <source>
        <dbReference type="SAM" id="Coils"/>
    </source>
</evidence>
<dbReference type="PANTHER" id="PTHR10816:SF15">
    <property type="entry name" value="MYELIN TRANSCRIPTION FACTOR 1-LIKE PROTEIN"/>
    <property type="match status" value="1"/>
</dbReference>
<keyword evidence="7" id="KW-0805">Transcription regulation</keyword>
<evidence type="ECO:0000256" key="2">
    <source>
        <dbReference type="ARBA" id="ARBA00010194"/>
    </source>
</evidence>